<dbReference type="AlphaFoldDB" id="A0A8X6P6Y3"/>
<comment type="caution">
    <text evidence="1">The sequence shown here is derived from an EMBL/GenBank/DDBJ whole genome shotgun (WGS) entry which is preliminary data.</text>
</comment>
<dbReference type="EMBL" id="BMAW01112421">
    <property type="protein sequence ID" value="GFT52385.1"/>
    <property type="molecule type" value="Genomic_DNA"/>
</dbReference>
<dbReference type="OrthoDB" id="6437046at2759"/>
<name>A0A8X6P6Y3_NEPPI</name>
<accession>A0A8X6P6Y3</accession>
<evidence type="ECO:0000313" key="2">
    <source>
        <dbReference type="Proteomes" id="UP000887013"/>
    </source>
</evidence>
<protein>
    <submittedName>
        <fullName evidence="1">Uncharacterized protein</fullName>
    </submittedName>
</protein>
<keyword evidence="2" id="KW-1185">Reference proteome</keyword>
<reference evidence="1" key="1">
    <citation type="submission" date="2020-08" db="EMBL/GenBank/DDBJ databases">
        <title>Multicomponent nature underlies the extraordinary mechanical properties of spider dragline silk.</title>
        <authorList>
            <person name="Kono N."/>
            <person name="Nakamura H."/>
            <person name="Mori M."/>
            <person name="Yoshida Y."/>
            <person name="Ohtoshi R."/>
            <person name="Malay A.D."/>
            <person name="Moran D.A.P."/>
            <person name="Tomita M."/>
            <person name="Numata K."/>
            <person name="Arakawa K."/>
        </authorList>
    </citation>
    <scope>NUCLEOTIDE SEQUENCE</scope>
</reference>
<dbReference type="Proteomes" id="UP000887013">
    <property type="component" value="Unassembled WGS sequence"/>
</dbReference>
<evidence type="ECO:0000313" key="1">
    <source>
        <dbReference type="EMBL" id="GFT52385.1"/>
    </source>
</evidence>
<proteinExistence type="predicted"/>
<organism evidence="1 2">
    <name type="scientific">Nephila pilipes</name>
    <name type="common">Giant wood spider</name>
    <name type="synonym">Nephila maculata</name>
    <dbReference type="NCBI Taxonomy" id="299642"/>
    <lineage>
        <taxon>Eukaryota</taxon>
        <taxon>Metazoa</taxon>
        <taxon>Ecdysozoa</taxon>
        <taxon>Arthropoda</taxon>
        <taxon>Chelicerata</taxon>
        <taxon>Arachnida</taxon>
        <taxon>Araneae</taxon>
        <taxon>Araneomorphae</taxon>
        <taxon>Entelegynae</taxon>
        <taxon>Araneoidea</taxon>
        <taxon>Nephilidae</taxon>
        <taxon>Nephila</taxon>
    </lineage>
</organism>
<sequence length="696" mass="82155">MNVKIDKLYNAISDAQETSYKSIKLSPKDLPNSIREQTRVINNMRNKWQKSKRPFDKRLLKKAHVKYKELIAMHRPRFCHEFVTVILDDEGLPWEVAKKYKITKCRMAPLVGSNTPIFTDMKTTKEVENKYLKSNKSFFCEEDLENRLSLLYFFQNVSCSQLKPCKQSEMTKYISKIKKEKNCDFNRISKDKSIFPLLLQDVNICKKYDTKVNMLPYFLDMKVNKKLSKCISGAENERNYNLSKIVKDRTEHNINESLHSYFLDFEIGEKVDSGNISLELCILLFEAIRNLIGKKDFYNNVQHMRHYFNLLQPVMDSWCQFNDSYYKELKDTLYYRIAYIYRNSTCISSAVAQYFLKAMSRHSNILEELLQMKELKICSISEGSPSDVIAIIKVLEYTSNFQKDLNIYISVIGMDKKWQNTCITVLQGLECFHEATWKIEFVHMESPNSFNERVKNAIRNANILSMVKLYSEVKEIDNASEFMTGLFQNVYKLAQPGAVVFVLDFPVQSVINACGGYSGIISEHCLLYETLYNLYTLDKVVVEQWFKFCNDGFRGNLCNTSMHLFSRVWLKTCPQYPNKYFWQFPDKTLIQFEKRCEELKGQCAKLSIQSEMFLKNPTKDSFQVFRESLYEKILPKKVRKKVKRAARRVIDEKQKFMEWMHKSRQAAEEREQMYKEFIKKLLENLEQKYPAHEGEF</sequence>
<gene>
    <name evidence="1" type="primary">NCL1_37390</name>
    <name evidence="1" type="ORF">NPIL_538131</name>
</gene>